<sequence>MKSYLQLTIATIFASSLMINCHAANHQELTDTTNPKSISSTVNSATSASAASQNNESFSRGKFIGHWKGKLSVSKNQSIEFVFNIENSESGLVATLDVPAQNQFGLQFDSVSQIGNGITLVLNAAGIHYEGTLEENTIQGVYQQGSFSAPVDLVKTQAKVTRQAKPQDPSPTPRYTVEQVSFANEKEGHMLAGTLFVPQRPFTHTAIILSGSGPTQRDGDIVGHKLYAVLADLLTKKGIAVLRFDDRGVGESGGQYATATSEDFANDANAALNFLKHHEPVASSKIGYIGHSEGSLIAAIALANKKNTSADFFISLAGPGTTGGEVLIDQSYLIQKMRGVPSSELEKDDKLQRKLIQAVAQNNANEDIKALMTSAGIPASQQDAQLSQLTSVWMQYFIKTDPKNYLQKLSLPVFAVHGAKDLQVPVRQNIDGFMQSINKQWLTYKIYPNLNHLLQPADKGLPEEYAAISTTVSPEVVEDISLWLAQQ</sequence>
<dbReference type="Proteomes" id="UP000470213">
    <property type="component" value="Unassembled WGS sequence"/>
</dbReference>
<keyword evidence="3" id="KW-0378">Hydrolase</keyword>
<dbReference type="PANTHER" id="PTHR43265:SF1">
    <property type="entry name" value="ESTERASE ESTD"/>
    <property type="match status" value="1"/>
</dbReference>
<reference evidence="3 4" key="1">
    <citation type="submission" date="2020-01" db="EMBL/GenBank/DDBJ databases">
        <authorList>
            <person name="Chen J."/>
            <person name="Zhu S."/>
            <person name="Yang J."/>
        </authorList>
    </citation>
    <scope>NUCLEOTIDE SEQUENCE [LARGE SCALE GENOMIC DNA]</scope>
    <source>
        <strain evidence="3 4">345S023</strain>
    </source>
</reference>
<dbReference type="SUPFAM" id="SSF53474">
    <property type="entry name" value="alpha/beta-Hydrolases"/>
    <property type="match status" value="1"/>
</dbReference>
<dbReference type="InterPro" id="IPR053145">
    <property type="entry name" value="AB_hydrolase_Est10"/>
</dbReference>
<organism evidence="3 4">
    <name type="scientific">Alteromonas profundi</name>
    <dbReference type="NCBI Taxonomy" id="2696062"/>
    <lineage>
        <taxon>Bacteria</taxon>
        <taxon>Pseudomonadati</taxon>
        <taxon>Pseudomonadota</taxon>
        <taxon>Gammaproteobacteria</taxon>
        <taxon>Alteromonadales</taxon>
        <taxon>Alteromonadaceae</taxon>
        <taxon>Alteromonas/Salinimonas group</taxon>
        <taxon>Alteromonas</taxon>
    </lineage>
</organism>
<evidence type="ECO:0000313" key="3">
    <source>
        <dbReference type="EMBL" id="NDV90559.1"/>
    </source>
</evidence>
<feature type="chain" id="PRO_5030541595" evidence="1">
    <location>
        <begin position="24"/>
        <end position="487"/>
    </location>
</feature>
<dbReference type="RefSeq" id="WP_163084155.1">
    <property type="nucleotide sequence ID" value="NZ_JAAAWN010000005.1"/>
</dbReference>
<dbReference type="GO" id="GO:0052689">
    <property type="term" value="F:carboxylic ester hydrolase activity"/>
    <property type="evidence" value="ECO:0007669"/>
    <property type="project" value="TreeGrafter"/>
</dbReference>
<dbReference type="Pfam" id="PF12146">
    <property type="entry name" value="Hydrolase_4"/>
    <property type="match status" value="1"/>
</dbReference>
<dbReference type="Gene3D" id="3.40.50.1820">
    <property type="entry name" value="alpha/beta hydrolase"/>
    <property type="match status" value="1"/>
</dbReference>
<feature type="signal peptide" evidence="1">
    <location>
        <begin position="1"/>
        <end position="23"/>
    </location>
</feature>
<dbReference type="AlphaFoldDB" id="A0A7X5LKB2"/>
<dbReference type="InterPro" id="IPR029058">
    <property type="entry name" value="AB_hydrolase_fold"/>
</dbReference>
<dbReference type="InterPro" id="IPR022742">
    <property type="entry name" value="Hydrolase_4"/>
</dbReference>
<evidence type="ECO:0000256" key="1">
    <source>
        <dbReference type="SAM" id="SignalP"/>
    </source>
</evidence>
<keyword evidence="4" id="KW-1185">Reference proteome</keyword>
<gene>
    <name evidence="3" type="ORF">GTH32_05025</name>
</gene>
<name>A0A7X5LKB2_9ALTE</name>
<keyword evidence="1" id="KW-0732">Signal</keyword>
<comment type="caution">
    <text evidence="3">The sequence shown here is derived from an EMBL/GenBank/DDBJ whole genome shotgun (WGS) entry which is preliminary data.</text>
</comment>
<feature type="domain" description="Serine aminopeptidase S33" evidence="2">
    <location>
        <begin position="226"/>
        <end position="454"/>
    </location>
</feature>
<evidence type="ECO:0000313" key="4">
    <source>
        <dbReference type="Proteomes" id="UP000470213"/>
    </source>
</evidence>
<evidence type="ECO:0000259" key="2">
    <source>
        <dbReference type="Pfam" id="PF12146"/>
    </source>
</evidence>
<protein>
    <submittedName>
        <fullName evidence="3">Alpha/beta fold hydrolase</fullName>
    </submittedName>
</protein>
<proteinExistence type="predicted"/>
<accession>A0A7X5LKB2</accession>
<dbReference type="PANTHER" id="PTHR43265">
    <property type="entry name" value="ESTERASE ESTD"/>
    <property type="match status" value="1"/>
</dbReference>
<dbReference type="EMBL" id="JAAAWN010000005">
    <property type="protein sequence ID" value="NDV90559.1"/>
    <property type="molecule type" value="Genomic_DNA"/>
</dbReference>